<dbReference type="EMBL" id="MH552500">
    <property type="protein sequence ID" value="AXF52192.1"/>
    <property type="molecule type" value="Genomic_DNA"/>
</dbReference>
<evidence type="ECO:0000313" key="3">
    <source>
        <dbReference type="Proteomes" id="UP000257457"/>
    </source>
</evidence>
<keyword evidence="1" id="KW-0472">Membrane</keyword>
<dbReference type="Proteomes" id="UP000257457">
    <property type="component" value="Segment"/>
</dbReference>
<proteinExistence type="predicted"/>
<keyword evidence="1" id="KW-0812">Transmembrane</keyword>
<reference evidence="2 3" key="1">
    <citation type="submission" date="2018-06" db="EMBL/GenBank/DDBJ databases">
        <title>Uncovering a Universe of Circular DNA Viruses in Animal Metagenomes.</title>
        <authorList>
            <person name="Tisza M."/>
            <person name="Buck C."/>
            <person name="Pastrana D."/>
            <person name="Welch N."/>
            <person name="Peretti A."/>
        </authorList>
    </citation>
    <scope>NUCLEOTIDE SEQUENCE [LARGE SCALE GENOMIC DNA]</scope>
    <source>
        <strain evidence="2">Ctcc615</strain>
    </source>
</reference>
<protein>
    <submittedName>
        <fullName evidence="2">PD-(D/E)XK superfamily nuclease</fullName>
    </submittedName>
</protein>
<evidence type="ECO:0000256" key="1">
    <source>
        <dbReference type="SAM" id="Phobius"/>
    </source>
</evidence>
<sequence length="333" mass="38973">MRDVRYDNVFLYFKEEGHKYNDSNGNSYTSVTTLIHDNYVPKFNKKYWLRKKAKELGISEKQLEKQWQDITDEACARGTITHNGIEDAIKEVSIFKKAIQYLNKINDGRVVTVADIPYLNVKPLNIEEFKKATNYKYAEIYRVFQFYIDRGYTIYSEIGVFLIDHLLSGTIDILCIRDTDFVILDWKTNRNGLQFEAGYFKKDKTLKPAQLTNEYVTKAEYMLPPLNYLPNCNGYHYTMQLSMYAIMVELILGIPCVGLGLCHIGSPFIKNIYGMPYRDENNQYPIDPNGEETVVWYRINYRRKEAQLVLNDRLVKVKADINNKPTQKTLFDV</sequence>
<feature type="transmembrane region" description="Helical" evidence="1">
    <location>
        <begin position="241"/>
        <end position="262"/>
    </location>
</feature>
<keyword evidence="1" id="KW-1133">Transmembrane helix</keyword>
<keyword evidence="3" id="KW-1185">Reference proteome</keyword>
<evidence type="ECO:0000313" key="2">
    <source>
        <dbReference type="EMBL" id="AXF52192.1"/>
    </source>
</evidence>
<accession>A0A345BP21</accession>
<dbReference type="Gene3D" id="3.90.320.10">
    <property type="match status" value="1"/>
</dbReference>
<dbReference type="GeneID" id="65114765"/>
<dbReference type="RefSeq" id="YP_010097103.1">
    <property type="nucleotide sequence ID" value="NC_055756.1"/>
</dbReference>
<name>A0A345BP21_9CAUD</name>
<dbReference type="InterPro" id="IPR011604">
    <property type="entry name" value="PDDEXK-like_dom_sf"/>
</dbReference>
<organism evidence="2 3">
    <name type="scientific">crAssphage sp. isolate ctcc615</name>
    <dbReference type="NCBI Taxonomy" id="2989853"/>
    <lineage>
        <taxon>Viruses</taxon>
        <taxon>Duplodnaviria</taxon>
        <taxon>Heunggongvirae</taxon>
        <taxon>Uroviricota</taxon>
        <taxon>Caudoviricetes</taxon>
        <taxon>Crassvirales</taxon>
        <taxon>Intestiviridae</taxon>
        <taxon>Obtuvirinae</taxon>
        <taxon>Wotdevirus</taxon>
        <taxon>Wotdevirus murinus</taxon>
    </lineage>
</organism>